<feature type="chain" id="PRO_5036821310" description="Secreted protein" evidence="1">
    <location>
        <begin position="36"/>
        <end position="193"/>
    </location>
</feature>
<keyword evidence="1" id="KW-0732">Signal</keyword>
<comment type="caution">
    <text evidence="2">The sequence shown here is derived from an EMBL/GenBank/DDBJ whole genome shotgun (WGS) entry which is preliminary data.</text>
</comment>
<dbReference type="EMBL" id="JAERTX010000005">
    <property type="protein sequence ID" value="MBM9459726.1"/>
    <property type="molecule type" value="Genomic_DNA"/>
</dbReference>
<organism evidence="2 3">
    <name type="scientific">Nocardioides faecalis</name>
    <dbReference type="NCBI Taxonomy" id="2803858"/>
    <lineage>
        <taxon>Bacteria</taxon>
        <taxon>Bacillati</taxon>
        <taxon>Actinomycetota</taxon>
        <taxon>Actinomycetes</taxon>
        <taxon>Propionibacteriales</taxon>
        <taxon>Nocardioidaceae</taxon>
        <taxon>Nocardioides</taxon>
    </lineage>
</organism>
<protein>
    <recommendedName>
        <fullName evidence="4">Secreted protein</fullName>
    </recommendedName>
</protein>
<accession>A0A938Y935</accession>
<proteinExistence type="predicted"/>
<dbReference type="RefSeq" id="WP_205291030.1">
    <property type="nucleotide sequence ID" value="NZ_CP074406.1"/>
</dbReference>
<evidence type="ECO:0000256" key="1">
    <source>
        <dbReference type="SAM" id="SignalP"/>
    </source>
</evidence>
<feature type="signal peptide" evidence="1">
    <location>
        <begin position="1"/>
        <end position="35"/>
    </location>
</feature>
<name>A0A938Y935_9ACTN</name>
<dbReference type="AlphaFoldDB" id="A0A938Y935"/>
<gene>
    <name evidence="2" type="ORF">JK386_07405</name>
</gene>
<evidence type="ECO:0000313" key="3">
    <source>
        <dbReference type="Proteomes" id="UP000663791"/>
    </source>
</evidence>
<evidence type="ECO:0000313" key="2">
    <source>
        <dbReference type="EMBL" id="MBM9459726.1"/>
    </source>
</evidence>
<evidence type="ECO:0008006" key="4">
    <source>
        <dbReference type="Google" id="ProtNLM"/>
    </source>
</evidence>
<dbReference type="Proteomes" id="UP000663791">
    <property type="component" value="Unassembled WGS sequence"/>
</dbReference>
<reference evidence="2" key="1">
    <citation type="submission" date="2021-01" db="EMBL/GenBank/DDBJ databases">
        <title>Novel species in genus Nocardioides.</title>
        <authorList>
            <person name="Zhang G."/>
        </authorList>
    </citation>
    <scope>NUCLEOTIDE SEQUENCE</scope>
    <source>
        <strain evidence="2">Zg-536</strain>
    </source>
</reference>
<sequence length="193" mass="20300">MHRTHGRRTTSLLLFFLLFATLFVALPGAQAPAQAAWGSYLAPSKNWTVLGVKMIVTGSGYQYNYACGVKDCDKVSNVYAYVGRTGGEAKGNKARIKVGTSFTGAGASVSAGGSLSGPSGSVGVTAYDKSCGTSEWYESRPGKRQVSINTDGTFCKASTYAWLCSVKLTATGAIRIGDNWYAKNASDSEDLGC</sequence>
<keyword evidence="3" id="KW-1185">Reference proteome</keyword>